<organism evidence="3 4">
    <name type="scientific">Fibrisoma limi BUZ 3</name>
    <dbReference type="NCBI Taxonomy" id="1185876"/>
    <lineage>
        <taxon>Bacteria</taxon>
        <taxon>Pseudomonadati</taxon>
        <taxon>Bacteroidota</taxon>
        <taxon>Cytophagia</taxon>
        <taxon>Cytophagales</taxon>
        <taxon>Spirosomataceae</taxon>
        <taxon>Fibrisoma</taxon>
    </lineage>
</organism>
<dbReference type="InterPro" id="IPR029058">
    <property type="entry name" value="AB_hydrolase_fold"/>
</dbReference>
<evidence type="ECO:0000256" key="1">
    <source>
        <dbReference type="SAM" id="Phobius"/>
    </source>
</evidence>
<accession>I2GJG9</accession>
<sequence>MSAKQRWFKGLWIGLSIVILCYVGAYLFLYAGKDQQANRYRSTPLPDDYTFSFTQDFDEVSIPTPQAGLLNGLLFSVPKSKGKSKGVVCFWKGNGGTLANWGAIAPTFLQYGYDVLVVDYRQHGKSKGAISLANFYSDAQTVYDSLKHRYQEARIVVCGYSLGGRIAAHLAANNHPKFTLLIDPASAGGDFSDRFTDRLYFPLPSVNGFVFPTDEDVQKAPASVVVISTDNTNSTAYQLKKVLSHKDQFVAVPGATHETMLTHPQTLQLIKQLLSGS</sequence>
<dbReference type="SUPFAM" id="SSF53474">
    <property type="entry name" value="alpha/beta-Hydrolases"/>
    <property type="match status" value="1"/>
</dbReference>
<evidence type="ECO:0000313" key="3">
    <source>
        <dbReference type="EMBL" id="CCH54044.1"/>
    </source>
</evidence>
<dbReference type="OrthoDB" id="9777090at2"/>
<keyword evidence="1" id="KW-0472">Membrane</keyword>
<dbReference type="AlphaFoldDB" id="I2GJG9"/>
<feature type="transmembrane region" description="Helical" evidence="1">
    <location>
        <begin position="12"/>
        <end position="31"/>
    </location>
</feature>
<dbReference type="STRING" id="1185876.BN8_03184"/>
<dbReference type="PANTHER" id="PTHR12277">
    <property type="entry name" value="ALPHA/BETA HYDROLASE DOMAIN-CONTAINING PROTEIN"/>
    <property type="match status" value="1"/>
</dbReference>
<dbReference type="Pfam" id="PF12146">
    <property type="entry name" value="Hydrolase_4"/>
    <property type="match status" value="1"/>
</dbReference>
<dbReference type="EMBL" id="CAIT01000006">
    <property type="protein sequence ID" value="CCH54044.1"/>
    <property type="molecule type" value="Genomic_DNA"/>
</dbReference>
<dbReference type="InterPro" id="IPR022742">
    <property type="entry name" value="Hydrolase_4"/>
</dbReference>
<evidence type="ECO:0000313" key="4">
    <source>
        <dbReference type="Proteomes" id="UP000009309"/>
    </source>
</evidence>
<proteinExistence type="predicted"/>
<evidence type="ECO:0000259" key="2">
    <source>
        <dbReference type="Pfam" id="PF12146"/>
    </source>
</evidence>
<dbReference type="eggNOG" id="COG1073">
    <property type="taxonomic scope" value="Bacteria"/>
</dbReference>
<feature type="domain" description="Serine aminopeptidase S33" evidence="2">
    <location>
        <begin position="83"/>
        <end position="182"/>
    </location>
</feature>
<keyword evidence="1" id="KW-1133">Transmembrane helix</keyword>
<keyword evidence="4" id="KW-1185">Reference proteome</keyword>
<dbReference type="PANTHER" id="PTHR12277:SF81">
    <property type="entry name" value="PROTEIN ABHD13"/>
    <property type="match status" value="1"/>
</dbReference>
<dbReference type="Gene3D" id="3.40.50.1820">
    <property type="entry name" value="alpha/beta hydrolase"/>
    <property type="match status" value="1"/>
</dbReference>
<protein>
    <recommendedName>
        <fullName evidence="2">Serine aminopeptidase S33 domain-containing protein</fullName>
    </recommendedName>
</protein>
<reference evidence="3 4" key="1">
    <citation type="journal article" date="2012" name="J. Bacteriol.">
        <title>Genome Sequence of the Filamentous Bacterium Fibrisoma limi BUZ 3T.</title>
        <authorList>
            <person name="Filippini M."/>
            <person name="Qi W."/>
            <person name="Jaenicke S."/>
            <person name="Goesmann A."/>
            <person name="Smits T.H."/>
            <person name="Bagheri H.C."/>
        </authorList>
    </citation>
    <scope>NUCLEOTIDE SEQUENCE [LARGE SCALE GENOMIC DNA]</scope>
    <source>
        <strain evidence="4">BUZ 3T</strain>
    </source>
</reference>
<gene>
    <name evidence="3" type="ORF">BN8_03184</name>
</gene>
<comment type="caution">
    <text evidence="3">The sequence shown here is derived from an EMBL/GenBank/DDBJ whole genome shotgun (WGS) entry which is preliminary data.</text>
</comment>
<name>I2GJG9_9BACT</name>
<dbReference type="Proteomes" id="UP000009309">
    <property type="component" value="Unassembled WGS sequence"/>
</dbReference>
<keyword evidence="1" id="KW-0812">Transmembrane</keyword>
<dbReference type="RefSeq" id="WP_009282624.1">
    <property type="nucleotide sequence ID" value="NZ_CAIT01000006.1"/>
</dbReference>